<dbReference type="PROSITE" id="PS51635">
    <property type="entry name" value="PNPLA"/>
    <property type="match status" value="1"/>
</dbReference>
<gene>
    <name evidence="6" type="ORF">ENM28_04560</name>
</gene>
<dbReference type="InterPro" id="IPR002641">
    <property type="entry name" value="PNPLA_dom"/>
</dbReference>
<dbReference type="InterPro" id="IPR050301">
    <property type="entry name" value="NTE"/>
</dbReference>
<keyword evidence="3 4" id="KW-0443">Lipid metabolism</keyword>
<evidence type="ECO:0000256" key="4">
    <source>
        <dbReference type="PROSITE-ProRule" id="PRU01161"/>
    </source>
</evidence>
<feature type="short sequence motif" description="GXGXXG" evidence="4">
    <location>
        <begin position="8"/>
        <end position="13"/>
    </location>
</feature>
<feature type="active site" description="Proton acceptor" evidence="4">
    <location>
        <position position="147"/>
    </location>
</feature>
<keyword evidence="2 4" id="KW-0442">Lipid degradation</keyword>
<dbReference type="Pfam" id="PF01734">
    <property type="entry name" value="Patatin"/>
    <property type="match status" value="1"/>
</dbReference>
<evidence type="ECO:0000256" key="3">
    <source>
        <dbReference type="ARBA" id="ARBA00023098"/>
    </source>
</evidence>
<dbReference type="PANTHER" id="PTHR14226:SF29">
    <property type="entry name" value="NEUROPATHY TARGET ESTERASE SWS"/>
    <property type="match status" value="1"/>
</dbReference>
<dbReference type="Gene3D" id="3.40.1090.10">
    <property type="entry name" value="Cytosolic phospholipase A2 catalytic domain"/>
    <property type="match status" value="2"/>
</dbReference>
<dbReference type="GO" id="GO:0016042">
    <property type="term" value="P:lipid catabolic process"/>
    <property type="evidence" value="ECO:0007669"/>
    <property type="project" value="UniProtKB-UniRule"/>
</dbReference>
<dbReference type="GO" id="GO:0016787">
    <property type="term" value="F:hydrolase activity"/>
    <property type="evidence" value="ECO:0007669"/>
    <property type="project" value="UniProtKB-UniRule"/>
</dbReference>
<reference evidence="6" key="1">
    <citation type="journal article" date="2020" name="mSystems">
        <title>Genome- and Community-Level Interaction Insights into Carbon Utilization and Element Cycling Functions of Hydrothermarchaeota in Hydrothermal Sediment.</title>
        <authorList>
            <person name="Zhou Z."/>
            <person name="Liu Y."/>
            <person name="Xu W."/>
            <person name="Pan J."/>
            <person name="Luo Z.H."/>
            <person name="Li M."/>
        </authorList>
    </citation>
    <scope>NUCLEOTIDE SEQUENCE [LARGE SCALE GENOMIC DNA]</scope>
    <source>
        <strain evidence="6">SpSt-1071</strain>
    </source>
</reference>
<evidence type="ECO:0000313" key="6">
    <source>
        <dbReference type="EMBL" id="HHM67976.1"/>
    </source>
</evidence>
<proteinExistence type="predicted"/>
<evidence type="ECO:0000259" key="5">
    <source>
        <dbReference type="PROSITE" id="PS51635"/>
    </source>
</evidence>
<evidence type="ECO:0000256" key="1">
    <source>
        <dbReference type="ARBA" id="ARBA00022801"/>
    </source>
</evidence>
<dbReference type="PANTHER" id="PTHR14226">
    <property type="entry name" value="NEUROPATHY TARGET ESTERASE/SWISS CHEESE D.MELANOGASTER"/>
    <property type="match status" value="1"/>
</dbReference>
<dbReference type="AlphaFoldDB" id="A0A7C5RER7"/>
<protein>
    <submittedName>
        <fullName evidence="6">Patatin-like phospholipase family protein</fullName>
    </submittedName>
</protein>
<comment type="caution">
    <text evidence="6">The sequence shown here is derived from an EMBL/GenBank/DDBJ whole genome shotgun (WGS) entry which is preliminary data.</text>
</comment>
<dbReference type="InterPro" id="IPR016035">
    <property type="entry name" value="Acyl_Trfase/lysoPLipase"/>
</dbReference>
<feature type="active site" description="Nucleophile" evidence="4">
    <location>
        <position position="37"/>
    </location>
</feature>
<feature type="short sequence motif" description="GXSXG" evidence="4">
    <location>
        <begin position="35"/>
        <end position="39"/>
    </location>
</feature>
<dbReference type="EMBL" id="DRXE01000175">
    <property type="protein sequence ID" value="HHM67976.1"/>
    <property type="molecule type" value="Genomic_DNA"/>
</dbReference>
<name>A0A7C5RER7_9DEIN</name>
<feature type="domain" description="PNPLA" evidence="5">
    <location>
        <begin position="4"/>
        <end position="160"/>
    </location>
</feature>
<evidence type="ECO:0000256" key="2">
    <source>
        <dbReference type="ARBA" id="ARBA00022963"/>
    </source>
</evidence>
<organism evidence="6">
    <name type="scientific">Thermus caliditerrae</name>
    <dbReference type="NCBI Taxonomy" id="1330700"/>
    <lineage>
        <taxon>Bacteria</taxon>
        <taxon>Thermotogati</taxon>
        <taxon>Deinococcota</taxon>
        <taxon>Deinococci</taxon>
        <taxon>Thermales</taxon>
        <taxon>Thermaceae</taxon>
        <taxon>Thermus</taxon>
    </lineage>
</organism>
<feature type="short sequence motif" description="DGA/G" evidence="4">
    <location>
        <begin position="147"/>
        <end position="149"/>
    </location>
</feature>
<keyword evidence="1 4" id="KW-0378">Hydrolase</keyword>
<sequence>MRGLALSGGGARGLAHIGALEVFLEAGLDFRVVAGTSMGAIVGALFAAGKTPAEMLAIARKTPWLGLLGLSPREGIFSPRKLKDFLAEHLPPSFADLERPLAVTAVDVVSGRLLFLTQGDLPSAVLASAAYPGLLAPVEREGRLLFDGGVLDNLPVDAARLLGATEVYAVDVTPERTADGTPKGLLALARRAVDLMQLHLTSVRLTLYAPEVYVRPSLPGVGLEDFRRLEEIVEAGRQAAKQVLAGRVGGV</sequence>
<dbReference type="CDD" id="cd07205">
    <property type="entry name" value="Pat_PNPLA6_PNPLA7_NTE1_like"/>
    <property type="match status" value="1"/>
</dbReference>
<dbReference type="SUPFAM" id="SSF52151">
    <property type="entry name" value="FabD/lysophospholipase-like"/>
    <property type="match status" value="1"/>
</dbReference>
<accession>A0A7C5RER7</accession>